<feature type="transmembrane region" description="Helical" evidence="8">
    <location>
        <begin position="419"/>
        <end position="447"/>
    </location>
</feature>
<dbReference type="Pfam" id="PF01694">
    <property type="entry name" value="Rhomboid"/>
    <property type="match status" value="1"/>
</dbReference>
<feature type="transmembrane region" description="Helical" evidence="8">
    <location>
        <begin position="342"/>
        <end position="359"/>
    </location>
</feature>
<reference evidence="10" key="1">
    <citation type="journal article" date="2020" name="Stud. Mycol.">
        <title>101 Dothideomycetes genomes: a test case for predicting lifestyles and emergence of pathogens.</title>
        <authorList>
            <person name="Haridas S."/>
            <person name="Albert R."/>
            <person name="Binder M."/>
            <person name="Bloem J."/>
            <person name="Labutti K."/>
            <person name="Salamov A."/>
            <person name="Andreopoulos B."/>
            <person name="Baker S."/>
            <person name="Barry K."/>
            <person name="Bills G."/>
            <person name="Bluhm B."/>
            <person name="Cannon C."/>
            <person name="Castanera R."/>
            <person name="Culley D."/>
            <person name="Daum C."/>
            <person name="Ezra D."/>
            <person name="Gonzalez J."/>
            <person name="Henrissat B."/>
            <person name="Kuo A."/>
            <person name="Liang C."/>
            <person name="Lipzen A."/>
            <person name="Lutzoni F."/>
            <person name="Magnuson J."/>
            <person name="Mondo S."/>
            <person name="Nolan M."/>
            <person name="Ohm R."/>
            <person name="Pangilinan J."/>
            <person name="Park H.-J."/>
            <person name="Ramirez L."/>
            <person name="Alfaro M."/>
            <person name="Sun H."/>
            <person name="Tritt A."/>
            <person name="Yoshinaga Y."/>
            <person name="Zwiers L.-H."/>
            <person name="Turgeon B."/>
            <person name="Goodwin S."/>
            <person name="Spatafora J."/>
            <person name="Crous P."/>
            <person name="Grigoriev I."/>
        </authorList>
    </citation>
    <scope>NUCLEOTIDE SEQUENCE</scope>
    <source>
        <strain evidence="10">CBS 121410</strain>
    </source>
</reference>
<comment type="similarity">
    <text evidence="2">Belongs to the peptidase S54 family.</text>
</comment>
<evidence type="ECO:0000256" key="5">
    <source>
        <dbReference type="ARBA" id="ARBA00022989"/>
    </source>
</evidence>
<feature type="transmembrane region" description="Helical" evidence="8">
    <location>
        <begin position="490"/>
        <end position="509"/>
    </location>
</feature>
<comment type="subcellular location">
    <subcellularLocation>
        <location evidence="1">Membrane</location>
        <topology evidence="1">Multi-pass membrane protein</topology>
    </subcellularLocation>
</comment>
<dbReference type="SUPFAM" id="SSF144091">
    <property type="entry name" value="Rhomboid-like"/>
    <property type="match status" value="1"/>
</dbReference>
<evidence type="ECO:0000256" key="6">
    <source>
        <dbReference type="ARBA" id="ARBA00023136"/>
    </source>
</evidence>
<evidence type="ECO:0000256" key="2">
    <source>
        <dbReference type="ARBA" id="ARBA00009045"/>
    </source>
</evidence>
<evidence type="ECO:0000256" key="8">
    <source>
        <dbReference type="SAM" id="Phobius"/>
    </source>
</evidence>
<dbReference type="AlphaFoldDB" id="A0A6A5YB53"/>
<dbReference type="InterPro" id="IPR050925">
    <property type="entry name" value="Rhomboid_protease_S54"/>
</dbReference>
<feature type="transmembrane region" description="Helical" evidence="8">
    <location>
        <begin position="459"/>
        <end position="478"/>
    </location>
</feature>
<feature type="transmembrane region" description="Helical" evidence="8">
    <location>
        <begin position="379"/>
        <end position="399"/>
    </location>
</feature>
<feature type="region of interest" description="Disordered" evidence="7">
    <location>
        <begin position="73"/>
        <end position="131"/>
    </location>
</feature>
<keyword evidence="11" id="KW-1185">Reference proteome</keyword>
<accession>A0A6A5YB53</accession>
<dbReference type="Gene3D" id="1.20.1540.10">
    <property type="entry name" value="Rhomboid-like"/>
    <property type="match status" value="1"/>
</dbReference>
<dbReference type="PANTHER" id="PTHR43731">
    <property type="entry name" value="RHOMBOID PROTEASE"/>
    <property type="match status" value="1"/>
</dbReference>
<keyword evidence="5 8" id="KW-1133">Transmembrane helix</keyword>
<sequence>MSNAWPVALTCSRQLGLRTSCLSKPVPASLFAVRALSSLSARSTRQSNVPSSILHSTQQRAFSLSTWLQMKLPKGKPASSKPASPKSALSKAASPEPKPSPPAPKPRTQPQGELQEKARTGFPPLPNGDLSEPEIKAVFGKDVSPSSGNTVLRILHLRRLTGSLADEGLHFDDAPPGINSSNLNAALDYLRAKYPIDEEARAAAWTKAEIQRLEQELLARGQKLGLYKRTPGEEEQTHENLYGYSQIEALRRENEAAWEQEQKIKSEKEAAEAAKAAKAGKAGGLAKTNSTGVANTGGFRPIQSWAELKANRKKSEWYQYYEDQAMLTKSEELPNLSYAQRVLPSFLLLLATLGLLYIFTQAYDPAPRSARLFPNTPPAMATVSTLVALNLFVFLLWKYPPAWKFLNTYFVQSMAYPTAFSLLGSTFSHVIFWSHLVPNMATVYLVGPRVHDQLGRADFLALYIGTAAIGAFASLAWLARSAIGLRSTSYGASGGVYGIIAAHLVLRDYDDPALPYWKGPGLPYFNWGLLGLLGGTTVLALAKGPGNINVVAHLAGLVAGTVYAVYVKSQRGKERGVEED</sequence>
<evidence type="ECO:0000259" key="9">
    <source>
        <dbReference type="Pfam" id="PF01694"/>
    </source>
</evidence>
<dbReference type="EMBL" id="ML978715">
    <property type="protein sequence ID" value="KAF2089095.1"/>
    <property type="molecule type" value="Genomic_DNA"/>
</dbReference>
<evidence type="ECO:0000256" key="1">
    <source>
        <dbReference type="ARBA" id="ARBA00004141"/>
    </source>
</evidence>
<dbReference type="InterPro" id="IPR022764">
    <property type="entry name" value="Peptidase_S54_rhomboid_dom"/>
</dbReference>
<evidence type="ECO:0000313" key="11">
    <source>
        <dbReference type="Proteomes" id="UP000799776"/>
    </source>
</evidence>
<keyword evidence="3 8" id="KW-0812">Transmembrane</keyword>
<feature type="domain" description="Peptidase S54 rhomboid" evidence="9">
    <location>
        <begin position="421"/>
        <end position="567"/>
    </location>
</feature>
<dbReference type="GO" id="GO:0006465">
    <property type="term" value="P:signal peptide processing"/>
    <property type="evidence" value="ECO:0007669"/>
    <property type="project" value="TreeGrafter"/>
</dbReference>
<evidence type="ECO:0000256" key="7">
    <source>
        <dbReference type="SAM" id="MobiDB-lite"/>
    </source>
</evidence>
<proteinExistence type="inferred from homology"/>
<dbReference type="Proteomes" id="UP000799776">
    <property type="component" value="Unassembled WGS sequence"/>
</dbReference>
<evidence type="ECO:0000256" key="3">
    <source>
        <dbReference type="ARBA" id="ARBA00022692"/>
    </source>
</evidence>
<feature type="compositionally biased region" description="Pro residues" evidence="7">
    <location>
        <begin position="96"/>
        <end position="107"/>
    </location>
</feature>
<feature type="compositionally biased region" description="Low complexity" evidence="7">
    <location>
        <begin position="75"/>
        <end position="95"/>
    </location>
</feature>
<evidence type="ECO:0000313" key="10">
    <source>
        <dbReference type="EMBL" id="KAF2089095.1"/>
    </source>
</evidence>
<feature type="transmembrane region" description="Helical" evidence="8">
    <location>
        <begin position="548"/>
        <end position="566"/>
    </location>
</feature>
<feature type="transmembrane region" description="Helical" evidence="8">
    <location>
        <begin position="521"/>
        <end position="542"/>
    </location>
</feature>
<dbReference type="GO" id="GO:0016020">
    <property type="term" value="C:membrane"/>
    <property type="evidence" value="ECO:0007669"/>
    <property type="project" value="UniProtKB-SubCell"/>
</dbReference>
<protein>
    <recommendedName>
        <fullName evidence="9">Peptidase S54 rhomboid domain-containing protein</fullName>
    </recommendedName>
</protein>
<dbReference type="PANTHER" id="PTHR43731:SF14">
    <property type="entry name" value="PRESENILIN-ASSOCIATED RHOMBOID-LIKE PROTEIN, MITOCHONDRIAL"/>
    <property type="match status" value="1"/>
</dbReference>
<dbReference type="GO" id="GO:0004252">
    <property type="term" value="F:serine-type endopeptidase activity"/>
    <property type="evidence" value="ECO:0007669"/>
    <property type="project" value="InterPro"/>
</dbReference>
<evidence type="ECO:0000256" key="4">
    <source>
        <dbReference type="ARBA" id="ARBA00022801"/>
    </source>
</evidence>
<dbReference type="OrthoDB" id="10260614at2759"/>
<gene>
    <name evidence="10" type="ORF">K490DRAFT_64302</name>
</gene>
<keyword evidence="6 8" id="KW-0472">Membrane</keyword>
<name>A0A6A5YB53_9PEZI</name>
<keyword evidence="4" id="KW-0378">Hydrolase</keyword>
<dbReference type="InterPro" id="IPR035952">
    <property type="entry name" value="Rhomboid-like_sf"/>
</dbReference>
<organism evidence="10 11">
    <name type="scientific">Saccharata proteae CBS 121410</name>
    <dbReference type="NCBI Taxonomy" id="1314787"/>
    <lineage>
        <taxon>Eukaryota</taxon>
        <taxon>Fungi</taxon>
        <taxon>Dikarya</taxon>
        <taxon>Ascomycota</taxon>
        <taxon>Pezizomycotina</taxon>
        <taxon>Dothideomycetes</taxon>
        <taxon>Dothideomycetes incertae sedis</taxon>
        <taxon>Botryosphaeriales</taxon>
        <taxon>Saccharataceae</taxon>
        <taxon>Saccharata</taxon>
    </lineage>
</organism>